<keyword evidence="2" id="KW-0548">Nucleotidyltransferase</keyword>
<sequence>MPRSTNNSNDGHCPRAGNRPTDLSLRNKRTIYTMCIRPVMTYASSVFTNAKPDILYDLQVVQNKFCRRAADVLWYVKNSKLHRDLELPTISKFMENASERFLDIASSHPNPLLASAVSDNPPHLHHFCKKPRNVLLDSPDDLTVELEKLIEVYKMTID</sequence>
<proteinExistence type="predicted"/>
<dbReference type="EMBL" id="BGZK01000070">
    <property type="protein sequence ID" value="GBP15291.1"/>
    <property type="molecule type" value="Genomic_DNA"/>
</dbReference>
<feature type="region of interest" description="Disordered" evidence="1">
    <location>
        <begin position="1"/>
        <end position="21"/>
    </location>
</feature>
<dbReference type="OrthoDB" id="10050074at2759"/>
<evidence type="ECO:0000256" key="1">
    <source>
        <dbReference type="SAM" id="MobiDB-lite"/>
    </source>
</evidence>
<accession>A0A4C1TNN3</accession>
<keyword evidence="3" id="KW-1185">Reference proteome</keyword>
<keyword evidence="2" id="KW-0695">RNA-directed DNA polymerase</keyword>
<dbReference type="GO" id="GO:0003964">
    <property type="term" value="F:RNA-directed DNA polymerase activity"/>
    <property type="evidence" value="ECO:0007669"/>
    <property type="project" value="UniProtKB-KW"/>
</dbReference>
<dbReference type="AlphaFoldDB" id="A0A4C1TNN3"/>
<organism evidence="2 3">
    <name type="scientific">Eumeta variegata</name>
    <name type="common">Bagworm moth</name>
    <name type="synonym">Eumeta japonica</name>
    <dbReference type="NCBI Taxonomy" id="151549"/>
    <lineage>
        <taxon>Eukaryota</taxon>
        <taxon>Metazoa</taxon>
        <taxon>Ecdysozoa</taxon>
        <taxon>Arthropoda</taxon>
        <taxon>Hexapoda</taxon>
        <taxon>Insecta</taxon>
        <taxon>Pterygota</taxon>
        <taxon>Neoptera</taxon>
        <taxon>Endopterygota</taxon>
        <taxon>Lepidoptera</taxon>
        <taxon>Glossata</taxon>
        <taxon>Ditrysia</taxon>
        <taxon>Tineoidea</taxon>
        <taxon>Psychidae</taxon>
        <taxon>Oiketicinae</taxon>
        <taxon>Eumeta</taxon>
    </lineage>
</organism>
<name>A0A4C1TNN3_EUMVA</name>
<feature type="compositionally biased region" description="Polar residues" evidence="1">
    <location>
        <begin position="1"/>
        <end position="10"/>
    </location>
</feature>
<keyword evidence="2" id="KW-0808">Transferase</keyword>
<comment type="caution">
    <text evidence="2">The sequence shown here is derived from an EMBL/GenBank/DDBJ whole genome shotgun (WGS) entry which is preliminary data.</text>
</comment>
<evidence type="ECO:0000313" key="2">
    <source>
        <dbReference type="EMBL" id="GBP15291.1"/>
    </source>
</evidence>
<reference evidence="2 3" key="1">
    <citation type="journal article" date="2019" name="Commun. Biol.">
        <title>The bagworm genome reveals a unique fibroin gene that provides high tensile strength.</title>
        <authorList>
            <person name="Kono N."/>
            <person name="Nakamura H."/>
            <person name="Ohtoshi R."/>
            <person name="Tomita M."/>
            <person name="Numata K."/>
            <person name="Arakawa K."/>
        </authorList>
    </citation>
    <scope>NUCLEOTIDE SEQUENCE [LARGE SCALE GENOMIC DNA]</scope>
</reference>
<protein>
    <submittedName>
        <fullName evidence="2">Probable RNA-directed DNA polymerase from transposon BS</fullName>
    </submittedName>
</protein>
<evidence type="ECO:0000313" key="3">
    <source>
        <dbReference type="Proteomes" id="UP000299102"/>
    </source>
</evidence>
<dbReference type="Proteomes" id="UP000299102">
    <property type="component" value="Unassembled WGS sequence"/>
</dbReference>
<gene>
    <name evidence="2" type="primary">RTase</name>
    <name evidence="2" type="ORF">EVAR_92283_1</name>
</gene>